<sequence length="232" mass="26063">MDGRSVAPIMTQTTADLRNDAEQHARSTAPEDMGVRLDRKALDALFEGSHTTQLFTDERVDPELIRRVYEDLRWAPTAMNNQPLRLELIESEEAKARLLPHMIAFNQEKTRRAPLTLIASYDLDWHRHMPHLAPFREGFAEDAEGKPGMREGMGRTNGWLQIGYLILALRAHGLQVGPMAGFDGDGIDAEFHGDTNWKSLLVLNVGHAPAGHEKAQQPRQGRLEFDQVATVL</sequence>
<accession>A0A1R4IB39</accession>
<dbReference type="PANTHER" id="PTHR43543">
    <property type="entry name" value="MALONIC SEMIALDEHYDE REDUCTASE RUTE-RELATED"/>
    <property type="match status" value="1"/>
</dbReference>
<gene>
    <name evidence="2" type="ORF">FM125_01295</name>
</gene>
<dbReference type="SUPFAM" id="SSF55469">
    <property type="entry name" value="FMN-dependent nitroreductase-like"/>
    <property type="match status" value="1"/>
</dbReference>
<dbReference type="InterPro" id="IPR000415">
    <property type="entry name" value="Nitroreductase-like"/>
</dbReference>
<name>A0A1R4IB39_9MICC</name>
<feature type="domain" description="Nitroreductase" evidence="1">
    <location>
        <begin position="50"/>
        <end position="207"/>
    </location>
</feature>
<proteinExistence type="predicted"/>
<dbReference type="PANTHER" id="PTHR43543:SF1">
    <property type="entry name" value="MALONIC SEMIALDEHYDE REDUCTASE RUTE-RELATED"/>
    <property type="match status" value="1"/>
</dbReference>
<dbReference type="EMBL" id="FUKP01000008">
    <property type="protein sequence ID" value="SJN17101.1"/>
    <property type="molecule type" value="Genomic_DNA"/>
</dbReference>
<dbReference type="Proteomes" id="UP000196230">
    <property type="component" value="Unassembled WGS sequence"/>
</dbReference>
<dbReference type="Gene3D" id="3.40.109.10">
    <property type="entry name" value="NADH Oxidase"/>
    <property type="match status" value="1"/>
</dbReference>
<keyword evidence="2" id="KW-0560">Oxidoreductase</keyword>
<reference evidence="2 3" key="1">
    <citation type="submission" date="2017-02" db="EMBL/GenBank/DDBJ databases">
        <authorList>
            <person name="Peterson S.W."/>
        </authorList>
    </citation>
    <scope>NUCLEOTIDE SEQUENCE [LARGE SCALE GENOMIC DNA]</scope>
    <source>
        <strain evidence="2 3">2B3F</strain>
    </source>
</reference>
<dbReference type="InterPro" id="IPR050461">
    <property type="entry name" value="Nitroreductase_HadB/RutE"/>
</dbReference>
<dbReference type="InterPro" id="IPR029479">
    <property type="entry name" value="Nitroreductase"/>
</dbReference>
<dbReference type="EC" id="1.-.-.-" evidence="2"/>
<evidence type="ECO:0000259" key="1">
    <source>
        <dbReference type="Pfam" id="PF00881"/>
    </source>
</evidence>
<organism evidence="2 3">
    <name type="scientific">Micrococcus lylae</name>
    <dbReference type="NCBI Taxonomy" id="1273"/>
    <lineage>
        <taxon>Bacteria</taxon>
        <taxon>Bacillati</taxon>
        <taxon>Actinomycetota</taxon>
        <taxon>Actinomycetes</taxon>
        <taxon>Micrococcales</taxon>
        <taxon>Micrococcaceae</taxon>
        <taxon>Micrococcus</taxon>
    </lineage>
</organism>
<protein>
    <submittedName>
        <fullName evidence="2">Putative NADH dehydrogenase/NAD(P)H nitroreductase SCO5049</fullName>
        <ecNumber evidence="2">1.-.-.-</ecNumber>
    </submittedName>
</protein>
<evidence type="ECO:0000313" key="3">
    <source>
        <dbReference type="Proteomes" id="UP000196230"/>
    </source>
</evidence>
<dbReference type="NCBIfam" id="NF003768">
    <property type="entry name" value="PRK05365.1"/>
    <property type="match status" value="1"/>
</dbReference>
<dbReference type="Pfam" id="PF00881">
    <property type="entry name" value="Nitroreductase"/>
    <property type="match status" value="1"/>
</dbReference>
<evidence type="ECO:0000313" key="2">
    <source>
        <dbReference type="EMBL" id="SJN17101.1"/>
    </source>
</evidence>
<dbReference type="GO" id="GO:0016491">
    <property type="term" value="F:oxidoreductase activity"/>
    <property type="evidence" value="ECO:0007669"/>
    <property type="project" value="UniProtKB-KW"/>
</dbReference>
<dbReference type="AlphaFoldDB" id="A0A1R4IB39"/>